<comment type="caution">
    <text evidence="2">The sequence shown here is derived from an EMBL/GenBank/DDBJ whole genome shotgun (WGS) entry which is preliminary data.</text>
</comment>
<dbReference type="EMBL" id="JACYFU010000003">
    <property type="protein sequence ID" value="MBD8066161.1"/>
    <property type="molecule type" value="Genomic_DNA"/>
</dbReference>
<reference evidence="2" key="1">
    <citation type="submission" date="2020-09" db="EMBL/GenBank/DDBJ databases">
        <title>Genome seq and assembly of Devosia sp.</title>
        <authorList>
            <person name="Chhetri G."/>
        </authorList>
    </citation>
    <scope>NUCLEOTIDE SEQUENCE</scope>
    <source>
        <strain evidence="2">PTR5</strain>
    </source>
</reference>
<organism evidence="2 3">
    <name type="scientific">Devosia oryzisoli</name>
    <dbReference type="NCBI Taxonomy" id="2774138"/>
    <lineage>
        <taxon>Bacteria</taxon>
        <taxon>Pseudomonadati</taxon>
        <taxon>Pseudomonadota</taxon>
        <taxon>Alphaproteobacteria</taxon>
        <taxon>Hyphomicrobiales</taxon>
        <taxon>Devosiaceae</taxon>
        <taxon>Devosia</taxon>
    </lineage>
</organism>
<dbReference type="PROSITE" id="PS51819">
    <property type="entry name" value="VOC"/>
    <property type="match status" value="1"/>
</dbReference>
<sequence>MAKATGIGGVFFRAQHNKALAQWYETHLGVTGFWNQMGGMTVFAPFNADTDYFPADRQFMLNFRVDDLDGLMAQLEAAGIAVETRPDEWDAPDTGRFARIHDPEGNPIELWEPPSAA</sequence>
<dbReference type="RefSeq" id="WP_191775602.1">
    <property type="nucleotide sequence ID" value="NZ_JACYFU010000003.1"/>
</dbReference>
<evidence type="ECO:0000259" key="1">
    <source>
        <dbReference type="PROSITE" id="PS51819"/>
    </source>
</evidence>
<gene>
    <name evidence="2" type="ORF">IC608_11850</name>
</gene>
<dbReference type="InterPro" id="IPR037523">
    <property type="entry name" value="VOC_core"/>
</dbReference>
<name>A0A927FUC1_9HYPH</name>
<feature type="domain" description="VOC" evidence="1">
    <location>
        <begin position="6"/>
        <end position="113"/>
    </location>
</feature>
<dbReference type="Pfam" id="PF18029">
    <property type="entry name" value="Glyoxalase_6"/>
    <property type="match status" value="1"/>
</dbReference>
<dbReference type="Gene3D" id="3.10.180.10">
    <property type="entry name" value="2,3-Dihydroxybiphenyl 1,2-Dioxygenase, domain 1"/>
    <property type="match status" value="1"/>
</dbReference>
<dbReference type="SUPFAM" id="SSF54593">
    <property type="entry name" value="Glyoxalase/Bleomycin resistance protein/Dihydroxybiphenyl dioxygenase"/>
    <property type="match status" value="1"/>
</dbReference>
<dbReference type="AlphaFoldDB" id="A0A927FUC1"/>
<dbReference type="InterPro" id="IPR041581">
    <property type="entry name" value="Glyoxalase_6"/>
</dbReference>
<evidence type="ECO:0000313" key="2">
    <source>
        <dbReference type="EMBL" id="MBD8066161.1"/>
    </source>
</evidence>
<proteinExistence type="predicted"/>
<keyword evidence="3" id="KW-1185">Reference proteome</keyword>
<accession>A0A927FUC1</accession>
<protein>
    <submittedName>
        <fullName evidence="2">VOC family protein</fullName>
    </submittedName>
</protein>
<evidence type="ECO:0000313" key="3">
    <source>
        <dbReference type="Proteomes" id="UP000654108"/>
    </source>
</evidence>
<dbReference type="InterPro" id="IPR029068">
    <property type="entry name" value="Glyas_Bleomycin-R_OHBP_Dase"/>
</dbReference>
<dbReference type="Proteomes" id="UP000654108">
    <property type="component" value="Unassembled WGS sequence"/>
</dbReference>